<feature type="compositionally biased region" description="Low complexity" evidence="1">
    <location>
        <begin position="263"/>
        <end position="288"/>
    </location>
</feature>
<evidence type="ECO:0000313" key="3">
    <source>
        <dbReference type="Proteomes" id="UP000482960"/>
    </source>
</evidence>
<organism evidence="2 3">
    <name type="scientific">Phytohabitans rumicis</name>
    <dbReference type="NCBI Taxonomy" id="1076125"/>
    <lineage>
        <taxon>Bacteria</taxon>
        <taxon>Bacillati</taxon>
        <taxon>Actinomycetota</taxon>
        <taxon>Actinomycetes</taxon>
        <taxon>Micromonosporales</taxon>
        <taxon>Micromonosporaceae</taxon>
    </lineage>
</organism>
<feature type="region of interest" description="Disordered" evidence="1">
    <location>
        <begin position="104"/>
        <end position="310"/>
    </location>
</feature>
<gene>
    <name evidence="2" type="ORF">Prum_059180</name>
</gene>
<evidence type="ECO:0000313" key="2">
    <source>
        <dbReference type="EMBL" id="GFJ92276.1"/>
    </source>
</evidence>
<evidence type="ECO:0000256" key="1">
    <source>
        <dbReference type="SAM" id="MobiDB-lite"/>
    </source>
</evidence>
<protein>
    <submittedName>
        <fullName evidence="2">Uncharacterized protein</fullName>
    </submittedName>
</protein>
<dbReference type="EMBL" id="BLPG01000001">
    <property type="protein sequence ID" value="GFJ92276.1"/>
    <property type="molecule type" value="Genomic_DNA"/>
</dbReference>
<comment type="caution">
    <text evidence="2">The sequence shown here is derived from an EMBL/GenBank/DDBJ whole genome shotgun (WGS) entry which is preliminary data.</text>
</comment>
<feature type="compositionally biased region" description="Low complexity" evidence="1">
    <location>
        <begin position="184"/>
        <end position="200"/>
    </location>
</feature>
<feature type="compositionally biased region" description="Pro residues" evidence="1">
    <location>
        <begin position="104"/>
        <end position="125"/>
    </location>
</feature>
<proteinExistence type="predicted"/>
<sequence>MQPGNPYHLIEAMGSCQVGSVWSAVDAQGRSLMVALLDANAAADQRWREAFAAAANTLVQAGEPGYLYADFATSSPWVAYAAENGIGAERVFLALGMEYQPVPPDQLQPVEHPPLEPAPISPLPPDVMEATTPGEAETTQPTPPPDVPGGAPVSPWSAGPPQPMSPPPVAPYSAPPVSAPPRPVSVAPVSVSPHSVSVPPHMISAPPHPVSGTPHSPAYAPLSPAYGPRARRTGRGRRTVRPRTTRTRPWHPSRSAAAARDCGSGSARSSWSSWPPVAGRTPGTARATIRARRPRWPTPPPKGRSRQRHR</sequence>
<dbReference type="RefSeq" id="WP_173079195.1">
    <property type="nucleotide sequence ID" value="NZ_BLPG01000001.1"/>
</dbReference>
<feature type="compositionally biased region" description="Basic residues" evidence="1">
    <location>
        <begin position="229"/>
        <end position="251"/>
    </location>
</feature>
<reference evidence="2 3" key="1">
    <citation type="submission" date="2020-03" db="EMBL/GenBank/DDBJ databases">
        <title>Whole genome shotgun sequence of Phytohabitans rumicis NBRC 108638.</title>
        <authorList>
            <person name="Komaki H."/>
            <person name="Tamura T."/>
        </authorList>
    </citation>
    <scope>NUCLEOTIDE SEQUENCE [LARGE SCALE GENOMIC DNA]</scope>
    <source>
        <strain evidence="2 3">NBRC 108638</strain>
    </source>
</reference>
<feature type="compositionally biased region" description="Pro residues" evidence="1">
    <location>
        <begin position="158"/>
        <end position="183"/>
    </location>
</feature>
<reference evidence="2 3" key="2">
    <citation type="submission" date="2020-03" db="EMBL/GenBank/DDBJ databases">
        <authorList>
            <person name="Ichikawa N."/>
            <person name="Kimura A."/>
            <person name="Kitahashi Y."/>
            <person name="Uohara A."/>
        </authorList>
    </citation>
    <scope>NUCLEOTIDE SEQUENCE [LARGE SCALE GENOMIC DNA]</scope>
    <source>
        <strain evidence="2 3">NBRC 108638</strain>
    </source>
</reference>
<dbReference type="Proteomes" id="UP000482960">
    <property type="component" value="Unassembled WGS sequence"/>
</dbReference>
<name>A0A6V8LDV6_9ACTN</name>
<feature type="compositionally biased region" description="Low complexity" evidence="1">
    <location>
        <begin position="148"/>
        <end position="157"/>
    </location>
</feature>
<keyword evidence="3" id="KW-1185">Reference proteome</keyword>
<accession>A0A6V8LDV6</accession>
<dbReference type="AlphaFoldDB" id="A0A6V8LDV6"/>